<proteinExistence type="predicted"/>
<keyword evidence="3" id="KW-1185">Reference proteome</keyword>
<comment type="caution">
    <text evidence="2">The sequence shown here is derived from an EMBL/GenBank/DDBJ whole genome shotgun (WGS) entry which is preliminary data.</text>
</comment>
<evidence type="ECO:0000256" key="1">
    <source>
        <dbReference type="SAM" id="MobiDB-lite"/>
    </source>
</evidence>
<feature type="compositionally biased region" description="Basic residues" evidence="1">
    <location>
        <begin position="94"/>
        <end position="105"/>
    </location>
</feature>
<feature type="region of interest" description="Disordered" evidence="1">
    <location>
        <begin position="25"/>
        <end position="59"/>
    </location>
</feature>
<gene>
    <name evidence="2" type="ORF">XbrCFBP1976_17815</name>
</gene>
<name>A0ABX5BKY1_9XANT</name>
<dbReference type="Proteomes" id="UP000239710">
    <property type="component" value="Unassembled WGS sequence"/>
</dbReference>
<evidence type="ECO:0000313" key="2">
    <source>
        <dbReference type="EMBL" id="PPV05305.1"/>
    </source>
</evidence>
<feature type="region of interest" description="Disordered" evidence="1">
    <location>
        <begin position="80"/>
        <end position="105"/>
    </location>
</feature>
<organism evidence="2 3">
    <name type="scientific">Xanthomonas bromi</name>
    <dbReference type="NCBI Taxonomy" id="56449"/>
    <lineage>
        <taxon>Bacteria</taxon>
        <taxon>Pseudomonadati</taxon>
        <taxon>Pseudomonadota</taxon>
        <taxon>Gammaproteobacteria</taxon>
        <taxon>Lysobacterales</taxon>
        <taxon>Lysobacteraceae</taxon>
        <taxon>Xanthomonas</taxon>
    </lineage>
</organism>
<dbReference type="EMBL" id="MDCE01000032">
    <property type="protein sequence ID" value="PPV05305.1"/>
    <property type="molecule type" value="Genomic_DNA"/>
</dbReference>
<accession>A0ABX5BKY1</accession>
<protein>
    <submittedName>
        <fullName evidence="2">Uncharacterized protein</fullName>
    </submittedName>
</protein>
<reference evidence="2 3" key="1">
    <citation type="submission" date="2016-08" db="EMBL/GenBank/DDBJ databases">
        <title>Evolution of the type three secretion system and type three effector repertoires in Xanthomonas.</title>
        <authorList>
            <person name="Merda D."/>
            <person name="Briand M."/>
            <person name="Bosis E."/>
            <person name="Rousseau C."/>
            <person name="Portier P."/>
            <person name="Jacques M.-A."/>
            <person name="Fischer-Le Saux M."/>
        </authorList>
    </citation>
    <scope>NUCLEOTIDE SEQUENCE [LARGE SCALE GENOMIC DNA]</scope>
    <source>
        <strain evidence="2 3">CFBP1976</strain>
    </source>
</reference>
<sequence>MLSALRDIEQQHDVRILRACESGDQRFSRTRARPHGNDAAAPVGRQRTRGHPGYPVSADARARRRIDLTQRAGLPVCRETTSGCRSLSPPAWPGRRHTQTRTFRT</sequence>
<evidence type="ECO:0000313" key="3">
    <source>
        <dbReference type="Proteomes" id="UP000239710"/>
    </source>
</evidence>